<feature type="region of interest" description="Disordered" evidence="3">
    <location>
        <begin position="381"/>
        <end position="409"/>
    </location>
</feature>
<dbReference type="InterPro" id="IPR051825">
    <property type="entry name" value="SRCIN1"/>
</dbReference>
<sequence>MKHTFVSSPASGQQTVTSITENPLQDVSLSKKAVEFNQNSRPSRAKQLFNSLRNFTSASVTPTTSPNRATANGMTCRIPRACCRYSSPQKQPDFSKSPQIRLSKIATNAATVPLLNDGNVQIVRRRTESDGSSGNIARYVLDIRNQANCDQLSTTSGASSIADSFQSPELQRNQTSNKMSSIPKSLTENKRNTSLVNGTTSSRIPMGPGSSGTMSTTVAAATAASQGRKTRMAAVAPVSAAPPQKTHITGRLNVTSPPAQRISDSLQPQQQAQPTQYASVRRAELAKVIGQAATASNAAAQGHQGNSTYTLIAYQPTQSDHHRNSTNQPAVLYAIPSNHAYLQPHQIQQLIQQQQQQQQHSTQTASGVVAHTAVLVSTARSGVPPHTHVHGTGGSEAIHQQQGQQQSQRIPIATTTSISQGGLAGHRPEELVCTCPPELHQALIEQQQQRQNQQQQLSSQNIVPINRDHSTVVQLPDVSHATHRTDHKLGTSDVSQSQLGDQRCSQRGTSSTQENDTESHVNYLVTLFQVLKSSGVREESFLNAFRLMGLNSQISGTQKAIAVQFKNELQNVRVALSDLKHEYIQMKAKFDKEIQVCEKQIAMQLKKYERRKGLQQAHPFYDTRIHRVRSDRQILDKALAAYQTTWSSLIGQLVDLEGVIEETGNDVLKGRCRITLQMVSALEDRLQLATSAIEFCCENDPLLRKSIWQHAENEMDSAEQEIRILEEQLEQLADLRERSARLNGTILTLKRLAKVNANSRQNDQHLQRLRLINGILNPMAADSGSAERKRLMATIRLLQPDHDERMRSIEIQEALRERRKRVFRDPPVFKGLAKALLLNGIHIAPIWPEGFSRRAHRNTTPTLEPPDISALAEEPPEIPNTTANLPQPLRLPVSNVLVSRLKDPNAPKVKRSARVKFNSQVYVEGEDRPLPLNCILEEDVNGYNKKKSAPALPSPEETVPPPPPPRLTSQSNLNFSSFNSNDFKNSPVKMLRYENMDMFLKNCQQMSSREKNVSPTAQN</sequence>
<feature type="region of interest" description="Disordered" evidence="3">
    <location>
        <begin position="259"/>
        <end position="278"/>
    </location>
</feature>
<dbReference type="Proteomes" id="UP000278807">
    <property type="component" value="Unassembled WGS sequence"/>
</dbReference>
<feature type="compositionally biased region" description="Polar residues" evidence="3">
    <location>
        <begin position="154"/>
        <end position="203"/>
    </location>
</feature>
<evidence type="ECO:0000313" key="5">
    <source>
        <dbReference type="EMBL" id="VDN96073.1"/>
    </source>
</evidence>
<dbReference type="WBParaSite" id="HNAJ_0000021301-mRNA-1">
    <property type="protein sequence ID" value="HNAJ_0000021301-mRNA-1"/>
    <property type="gene ID" value="HNAJ_0000021301"/>
</dbReference>
<protein>
    <submittedName>
        <fullName evidence="7">AIP3 domain-containing protein</fullName>
    </submittedName>
</protein>
<evidence type="ECO:0000256" key="2">
    <source>
        <dbReference type="SAM" id="Coils"/>
    </source>
</evidence>
<keyword evidence="1 2" id="KW-0175">Coiled coil</keyword>
<dbReference type="OrthoDB" id="6022652at2759"/>
<organism evidence="7">
    <name type="scientific">Rodentolepis nana</name>
    <name type="common">Dwarf tapeworm</name>
    <name type="synonym">Hymenolepis nana</name>
    <dbReference type="NCBI Taxonomy" id="102285"/>
    <lineage>
        <taxon>Eukaryota</taxon>
        <taxon>Metazoa</taxon>
        <taxon>Spiralia</taxon>
        <taxon>Lophotrochozoa</taxon>
        <taxon>Platyhelminthes</taxon>
        <taxon>Cestoda</taxon>
        <taxon>Eucestoda</taxon>
        <taxon>Cyclophyllidea</taxon>
        <taxon>Hymenolepididae</taxon>
        <taxon>Rodentolepis</taxon>
    </lineage>
</organism>
<dbReference type="Gene3D" id="1.20.58.1540">
    <property type="entry name" value="Actin interacting protein 3, C-terminal domain"/>
    <property type="match status" value="1"/>
</dbReference>
<name>A0A158QGJ8_RODNA</name>
<gene>
    <name evidence="5" type="ORF">HNAJ_LOCUS214</name>
</gene>
<feature type="coiled-coil region" evidence="2">
    <location>
        <begin position="708"/>
        <end position="745"/>
    </location>
</feature>
<accession>A0A158QGJ8</accession>
<evidence type="ECO:0000259" key="4">
    <source>
        <dbReference type="Pfam" id="PF03915"/>
    </source>
</evidence>
<proteinExistence type="predicted"/>
<feature type="domain" description="Actin interacting protein 3-like C-terminal" evidence="4">
    <location>
        <begin position="469"/>
        <end position="824"/>
    </location>
</feature>
<dbReference type="EMBL" id="UZAE01000045">
    <property type="protein sequence ID" value="VDN96073.1"/>
    <property type="molecule type" value="Genomic_DNA"/>
</dbReference>
<keyword evidence="6" id="KW-1185">Reference proteome</keyword>
<evidence type="ECO:0000256" key="1">
    <source>
        <dbReference type="ARBA" id="ARBA00023054"/>
    </source>
</evidence>
<evidence type="ECO:0000256" key="3">
    <source>
        <dbReference type="SAM" id="MobiDB-lite"/>
    </source>
</evidence>
<feature type="coiled-coil region" evidence="2">
    <location>
        <begin position="562"/>
        <end position="589"/>
    </location>
</feature>
<feature type="region of interest" description="Disordered" evidence="3">
    <location>
        <begin position="945"/>
        <end position="981"/>
    </location>
</feature>
<reference evidence="7" key="1">
    <citation type="submission" date="2016-04" db="UniProtKB">
        <authorList>
            <consortium name="WormBaseParasite"/>
        </authorList>
    </citation>
    <scope>IDENTIFICATION</scope>
</reference>
<dbReference type="PANTHER" id="PTHR22741:SF10">
    <property type="entry name" value="COILED-COIL DOMAIN-CONTAINING PROTEIN CG32809"/>
    <property type="match status" value="1"/>
</dbReference>
<dbReference type="AlphaFoldDB" id="A0A158QGJ8"/>
<feature type="compositionally biased region" description="Low complexity" evidence="3">
    <location>
        <begin position="267"/>
        <end position="276"/>
    </location>
</feature>
<feature type="region of interest" description="Disordered" evidence="3">
    <location>
        <begin position="154"/>
        <end position="215"/>
    </location>
</feature>
<evidence type="ECO:0000313" key="6">
    <source>
        <dbReference type="Proteomes" id="UP000278807"/>
    </source>
</evidence>
<dbReference type="PANTHER" id="PTHR22741">
    <property type="entry name" value="P140CAP/SNIP-RELATED"/>
    <property type="match status" value="1"/>
</dbReference>
<evidence type="ECO:0000313" key="7">
    <source>
        <dbReference type="WBParaSite" id="HNAJ_0000021301-mRNA-1"/>
    </source>
</evidence>
<dbReference type="InterPro" id="IPR022782">
    <property type="entry name" value="AIP3-like_C"/>
</dbReference>
<feature type="compositionally biased region" description="Polar residues" evidence="3">
    <location>
        <begin position="492"/>
        <end position="514"/>
    </location>
</feature>
<reference evidence="5 6" key="2">
    <citation type="submission" date="2018-11" db="EMBL/GenBank/DDBJ databases">
        <authorList>
            <consortium name="Pathogen Informatics"/>
        </authorList>
    </citation>
    <scope>NUCLEOTIDE SEQUENCE [LARGE SCALE GENOMIC DNA]</scope>
</reference>
<dbReference type="GO" id="GO:0005737">
    <property type="term" value="C:cytoplasm"/>
    <property type="evidence" value="ECO:0007669"/>
    <property type="project" value="TreeGrafter"/>
</dbReference>
<feature type="compositionally biased region" description="Low complexity" evidence="3">
    <location>
        <begin position="967"/>
        <end position="981"/>
    </location>
</feature>
<dbReference type="Pfam" id="PF03915">
    <property type="entry name" value="AIP3"/>
    <property type="match status" value="1"/>
</dbReference>
<feature type="region of interest" description="Disordered" evidence="3">
    <location>
        <begin position="482"/>
        <end position="517"/>
    </location>
</feature>